<name>A0A9D4PPF5_RHISA</name>
<evidence type="ECO:0000313" key="4">
    <source>
        <dbReference type="Proteomes" id="UP000821837"/>
    </source>
</evidence>
<protein>
    <recommendedName>
        <fullName evidence="2">CCHC-type domain-containing protein</fullName>
    </recommendedName>
</protein>
<keyword evidence="1" id="KW-0862">Zinc</keyword>
<dbReference type="InterPro" id="IPR001878">
    <property type="entry name" value="Znf_CCHC"/>
</dbReference>
<evidence type="ECO:0000313" key="3">
    <source>
        <dbReference type="EMBL" id="KAH7948516.1"/>
    </source>
</evidence>
<dbReference type="EMBL" id="JABSTV010001252">
    <property type="protein sequence ID" value="KAH7948516.1"/>
    <property type="molecule type" value="Genomic_DNA"/>
</dbReference>
<gene>
    <name evidence="3" type="ORF">HPB52_024073</name>
</gene>
<keyword evidence="4" id="KW-1185">Reference proteome</keyword>
<keyword evidence="1" id="KW-0863">Zinc-finger</keyword>
<dbReference type="GO" id="GO:0003676">
    <property type="term" value="F:nucleic acid binding"/>
    <property type="evidence" value="ECO:0007669"/>
    <property type="project" value="InterPro"/>
</dbReference>
<dbReference type="SMART" id="SM00343">
    <property type="entry name" value="ZnF_C2HC"/>
    <property type="match status" value="1"/>
</dbReference>
<sequence length="153" mass="16434">MDNVIVPKELVQYLIYQTDGSPIQCEQVASLLWQRVMAATVMAGPPLAQASPPAARGQQPNTQFHCQCCGGISHVGRHCAKARQNVPPMCFQCGQQGHMQAECPENGFSGNRHCVLQVATTAGQKEPLFSIRIGATTFQAPLDTWSSASDGGH</sequence>
<dbReference type="Gene3D" id="4.10.60.10">
    <property type="entry name" value="Zinc finger, CCHC-type"/>
    <property type="match status" value="1"/>
</dbReference>
<dbReference type="SUPFAM" id="SSF57756">
    <property type="entry name" value="Retrovirus zinc finger-like domains"/>
    <property type="match status" value="1"/>
</dbReference>
<dbReference type="PROSITE" id="PS50158">
    <property type="entry name" value="ZF_CCHC"/>
    <property type="match status" value="1"/>
</dbReference>
<reference evidence="3" key="1">
    <citation type="journal article" date="2020" name="Cell">
        <title>Large-Scale Comparative Analyses of Tick Genomes Elucidate Their Genetic Diversity and Vector Capacities.</title>
        <authorList>
            <consortium name="Tick Genome and Microbiome Consortium (TIGMIC)"/>
            <person name="Jia N."/>
            <person name="Wang J."/>
            <person name="Shi W."/>
            <person name="Du L."/>
            <person name="Sun Y."/>
            <person name="Zhan W."/>
            <person name="Jiang J.F."/>
            <person name="Wang Q."/>
            <person name="Zhang B."/>
            <person name="Ji P."/>
            <person name="Bell-Sakyi L."/>
            <person name="Cui X.M."/>
            <person name="Yuan T.T."/>
            <person name="Jiang B.G."/>
            <person name="Yang W.F."/>
            <person name="Lam T.T."/>
            <person name="Chang Q.C."/>
            <person name="Ding S.J."/>
            <person name="Wang X.J."/>
            <person name="Zhu J.G."/>
            <person name="Ruan X.D."/>
            <person name="Zhao L."/>
            <person name="Wei J.T."/>
            <person name="Ye R.Z."/>
            <person name="Que T.C."/>
            <person name="Du C.H."/>
            <person name="Zhou Y.H."/>
            <person name="Cheng J.X."/>
            <person name="Dai P.F."/>
            <person name="Guo W.B."/>
            <person name="Han X.H."/>
            <person name="Huang E.J."/>
            <person name="Li L.F."/>
            <person name="Wei W."/>
            <person name="Gao Y.C."/>
            <person name="Liu J.Z."/>
            <person name="Shao H.Z."/>
            <person name="Wang X."/>
            <person name="Wang C.C."/>
            <person name="Yang T.C."/>
            <person name="Huo Q.B."/>
            <person name="Li W."/>
            <person name="Chen H.Y."/>
            <person name="Chen S.E."/>
            <person name="Zhou L.G."/>
            <person name="Ni X.B."/>
            <person name="Tian J.H."/>
            <person name="Sheng Y."/>
            <person name="Liu T."/>
            <person name="Pan Y.S."/>
            <person name="Xia L.Y."/>
            <person name="Li J."/>
            <person name="Zhao F."/>
            <person name="Cao W.C."/>
        </authorList>
    </citation>
    <scope>NUCLEOTIDE SEQUENCE</scope>
    <source>
        <strain evidence="3">Rsan-2018</strain>
    </source>
</reference>
<dbReference type="Pfam" id="PF00098">
    <property type="entry name" value="zf-CCHC"/>
    <property type="match status" value="1"/>
</dbReference>
<dbReference type="InterPro" id="IPR036875">
    <property type="entry name" value="Znf_CCHC_sf"/>
</dbReference>
<reference evidence="3" key="2">
    <citation type="submission" date="2021-09" db="EMBL/GenBank/DDBJ databases">
        <authorList>
            <person name="Jia N."/>
            <person name="Wang J."/>
            <person name="Shi W."/>
            <person name="Du L."/>
            <person name="Sun Y."/>
            <person name="Zhan W."/>
            <person name="Jiang J."/>
            <person name="Wang Q."/>
            <person name="Zhang B."/>
            <person name="Ji P."/>
            <person name="Sakyi L.B."/>
            <person name="Cui X."/>
            <person name="Yuan T."/>
            <person name="Jiang B."/>
            <person name="Yang W."/>
            <person name="Lam T.T.-Y."/>
            <person name="Chang Q."/>
            <person name="Ding S."/>
            <person name="Wang X."/>
            <person name="Zhu J."/>
            <person name="Ruan X."/>
            <person name="Zhao L."/>
            <person name="Wei J."/>
            <person name="Que T."/>
            <person name="Du C."/>
            <person name="Cheng J."/>
            <person name="Dai P."/>
            <person name="Han X."/>
            <person name="Huang E."/>
            <person name="Gao Y."/>
            <person name="Liu J."/>
            <person name="Shao H."/>
            <person name="Ye R."/>
            <person name="Li L."/>
            <person name="Wei W."/>
            <person name="Wang X."/>
            <person name="Wang C."/>
            <person name="Huo Q."/>
            <person name="Li W."/>
            <person name="Guo W."/>
            <person name="Chen H."/>
            <person name="Chen S."/>
            <person name="Zhou L."/>
            <person name="Zhou L."/>
            <person name="Ni X."/>
            <person name="Tian J."/>
            <person name="Zhou Y."/>
            <person name="Sheng Y."/>
            <person name="Liu T."/>
            <person name="Pan Y."/>
            <person name="Xia L."/>
            <person name="Li J."/>
            <person name="Zhao F."/>
            <person name="Cao W."/>
        </authorList>
    </citation>
    <scope>NUCLEOTIDE SEQUENCE</scope>
    <source>
        <strain evidence="3">Rsan-2018</strain>
        <tissue evidence="3">Larvae</tissue>
    </source>
</reference>
<dbReference type="GO" id="GO:0008270">
    <property type="term" value="F:zinc ion binding"/>
    <property type="evidence" value="ECO:0007669"/>
    <property type="project" value="UniProtKB-KW"/>
</dbReference>
<organism evidence="3 4">
    <name type="scientific">Rhipicephalus sanguineus</name>
    <name type="common">Brown dog tick</name>
    <name type="synonym">Ixodes sanguineus</name>
    <dbReference type="NCBI Taxonomy" id="34632"/>
    <lineage>
        <taxon>Eukaryota</taxon>
        <taxon>Metazoa</taxon>
        <taxon>Ecdysozoa</taxon>
        <taxon>Arthropoda</taxon>
        <taxon>Chelicerata</taxon>
        <taxon>Arachnida</taxon>
        <taxon>Acari</taxon>
        <taxon>Parasitiformes</taxon>
        <taxon>Ixodida</taxon>
        <taxon>Ixodoidea</taxon>
        <taxon>Ixodidae</taxon>
        <taxon>Rhipicephalinae</taxon>
        <taxon>Rhipicephalus</taxon>
        <taxon>Rhipicephalus</taxon>
    </lineage>
</organism>
<evidence type="ECO:0000256" key="1">
    <source>
        <dbReference type="PROSITE-ProRule" id="PRU00047"/>
    </source>
</evidence>
<proteinExistence type="predicted"/>
<dbReference type="Proteomes" id="UP000821837">
    <property type="component" value="Chromosome 6"/>
</dbReference>
<dbReference type="AlphaFoldDB" id="A0A9D4PPF5"/>
<comment type="caution">
    <text evidence="3">The sequence shown here is derived from an EMBL/GenBank/DDBJ whole genome shotgun (WGS) entry which is preliminary data.</text>
</comment>
<accession>A0A9D4PPF5</accession>
<evidence type="ECO:0000259" key="2">
    <source>
        <dbReference type="PROSITE" id="PS50158"/>
    </source>
</evidence>
<feature type="domain" description="CCHC-type" evidence="2">
    <location>
        <begin position="90"/>
        <end position="105"/>
    </location>
</feature>
<keyword evidence="1" id="KW-0479">Metal-binding</keyword>